<dbReference type="PANTHER" id="PTHR45833">
    <property type="entry name" value="METHIONINE SYNTHASE"/>
    <property type="match status" value="1"/>
</dbReference>
<name>A0A3G1KQZ8_FORW1</name>
<dbReference type="Gene3D" id="3.20.20.20">
    <property type="entry name" value="Dihydropteroate synthase-like"/>
    <property type="match status" value="1"/>
</dbReference>
<proteinExistence type="inferred from homology"/>
<evidence type="ECO:0000256" key="6">
    <source>
        <dbReference type="ARBA" id="ARBA00023285"/>
    </source>
</evidence>
<dbReference type="GO" id="GO:0031419">
    <property type="term" value="F:cobalamin binding"/>
    <property type="evidence" value="ECO:0007669"/>
    <property type="project" value="UniProtKB-KW"/>
</dbReference>
<dbReference type="GO" id="GO:0046872">
    <property type="term" value="F:metal ion binding"/>
    <property type="evidence" value="ECO:0007669"/>
    <property type="project" value="UniProtKB-KW"/>
</dbReference>
<dbReference type="GO" id="GO:0050667">
    <property type="term" value="P:homocysteine metabolic process"/>
    <property type="evidence" value="ECO:0007669"/>
    <property type="project" value="TreeGrafter"/>
</dbReference>
<dbReference type="EMBL" id="CP017634">
    <property type="protein sequence ID" value="ATW24857.1"/>
    <property type="molecule type" value="Genomic_DNA"/>
</dbReference>
<dbReference type="GO" id="GO:0046653">
    <property type="term" value="P:tetrahydrofolate metabolic process"/>
    <property type="evidence" value="ECO:0007669"/>
    <property type="project" value="TreeGrafter"/>
</dbReference>
<dbReference type="GO" id="GO:0008705">
    <property type="term" value="F:methionine synthase activity"/>
    <property type="evidence" value="ECO:0007669"/>
    <property type="project" value="TreeGrafter"/>
</dbReference>
<dbReference type="NCBIfam" id="NF005719">
    <property type="entry name" value="PRK07535.1"/>
    <property type="match status" value="1"/>
</dbReference>
<dbReference type="InterPro" id="IPR000489">
    <property type="entry name" value="Pterin-binding_dom"/>
</dbReference>
<evidence type="ECO:0000256" key="5">
    <source>
        <dbReference type="ARBA" id="ARBA00022723"/>
    </source>
</evidence>
<keyword evidence="5" id="KW-0479">Metal-binding</keyword>
<dbReference type="OrthoDB" id="358252at2"/>
<feature type="domain" description="Pterin-binding" evidence="7">
    <location>
        <begin position="3"/>
        <end position="267"/>
    </location>
</feature>
<keyword evidence="6" id="KW-0170">Cobalt</keyword>
<evidence type="ECO:0000256" key="2">
    <source>
        <dbReference type="ARBA" id="ARBA00022603"/>
    </source>
</evidence>
<dbReference type="PANTHER" id="PTHR45833:SF1">
    <property type="entry name" value="METHIONINE SYNTHASE"/>
    <property type="match status" value="1"/>
</dbReference>
<evidence type="ECO:0000259" key="7">
    <source>
        <dbReference type="PROSITE" id="PS50972"/>
    </source>
</evidence>
<organism evidence="8 9">
    <name type="scientific">Formimonas warabiya</name>
    <dbReference type="NCBI Taxonomy" id="1761012"/>
    <lineage>
        <taxon>Bacteria</taxon>
        <taxon>Bacillati</taxon>
        <taxon>Bacillota</taxon>
        <taxon>Clostridia</taxon>
        <taxon>Eubacteriales</taxon>
        <taxon>Peptococcaceae</taxon>
        <taxon>Candidatus Formimonas</taxon>
    </lineage>
</organism>
<keyword evidence="2 8" id="KW-0489">Methyltransferase</keyword>
<dbReference type="InterPro" id="IPR011005">
    <property type="entry name" value="Dihydropteroate_synth-like_sf"/>
</dbReference>
<keyword evidence="3" id="KW-0846">Cobalamin</keyword>
<comment type="similarity">
    <text evidence="1">Belongs to the vitamin-B12 dependent methionine synthase family.</text>
</comment>
<keyword evidence="4 8" id="KW-0808">Transferase</keyword>
<dbReference type="SUPFAM" id="SSF51717">
    <property type="entry name" value="Dihydropteroate synthetase-like"/>
    <property type="match status" value="1"/>
</dbReference>
<dbReference type="Proteomes" id="UP000323521">
    <property type="component" value="Chromosome"/>
</dbReference>
<evidence type="ECO:0000256" key="3">
    <source>
        <dbReference type="ARBA" id="ARBA00022628"/>
    </source>
</evidence>
<dbReference type="GO" id="GO:0032259">
    <property type="term" value="P:methylation"/>
    <property type="evidence" value="ECO:0007669"/>
    <property type="project" value="UniProtKB-KW"/>
</dbReference>
<dbReference type="AlphaFoldDB" id="A0A3G1KQZ8"/>
<evidence type="ECO:0000313" key="8">
    <source>
        <dbReference type="EMBL" id="ATW24857.1"/>
    </source>
</evidence>
<evidence type="ECO:0000256" key="4">
    <source>
        <dbReference type="ARBA" id="ARBA00022679"/>
    </source>
</evidence>
<accession>A0A3G1KQZ8</accession>
<dbReference type="GO" id="GO:0005829">
    <property type="term" value="C:cytosol"/>
    <property type="evidence" value="ECO:0007669"/>
    <property type="project" value="TreeGrafter"/>
</dbReference>
<sequence>MSLLIVGELINTSRKAIKEAVEARNASYIQQVAVEEAKAGADYIDINCGTVVFEEETTIEWLVNTVQDVVKDIPLCMDSPNSKALRAGLRQHRNGQPMINSITAEKERFENVLPLVLEYQAKVVALLMDDSGMPETVEQRIKIVDKLIPDLIKSGIPQNDIYLDPLIKPISTGDQAGQEVLKTVQYIKSKYPDVHTICGLSNVSYGLPNRKVLNHVFTVLNLGMGMDSFILNPTDKQLMGLIFAAQALLGLDRHTMKYLKAYRNGLYE</sequence>
<dbReference type="KEGG" id="fwa:DCMF_08795"/>
<dbReference type="InterPro" id="IPR050554">
    <property type="entry name" value="Met_Synthase/Corrinoid"/>
</dbReference>
<reference evidence="8 9" key="1">
    <citation type="submission" date="2016-10" db="EMBL/GenBank/DDBJ databases">
        <title>Complete Genome Sequence of Peptococcaceae strain DCMF.</title>
        <authorList>
            <person name="Edwards R.J."/>
            <person name="Holland S.I."/>
            <person name="Deshpande N.P."/>
            <person name="Wong Y.K."/>
            <person name="Ertan H."/>
            <person name="Manefield M."/>
            <person name="Russell T.L."/>
            <person name="Lee M.J."/>
        </authorList>
    </citation>
    <scope>NUCLEOTIDE SEQUENCE [LARGE SCALE GENOMIC DNA]</scope>
    <source>
        <strain evidence="8 9">DCMF</strain>
    </source>
</reference>
<dbReference type="Pfam" id="PF00809">
    <property type="entry name" value="Pterin_bind"/>
    <property type="match status" value="1"/>
</dbReference>
<keyword evidence="9" id="KW-1185">Reference proteome</keyword>
<evidence type="ECO:0000313" key="9">
    <source>
        <dbReference type="Proteomes" id="UP000323521"/>
    </source>
</evidence>
<gene>
    <name evidence="8" type="ORF">DCMF_08795</name>
</gene>
<protein>
    <submittedName>
        <fullName evidence="8">Methyltetrahydrofolate--corrinoid methyltransferase</fullName>
    </submittedName>
</protein>
<dbReference type="PROSITE" id="PS50972">
    <property type="entry name" value="PTERIN_BINDING"/>
    <property type="match status" value="1"/>
</dbReference>
<dbReference type="RefSeq" id="WP_148134085.1">
    <property type="nucleotide sequence ID" value="NZ_CP017634.1"/>
</dbReference>
<evidence type="ECO:0000256" key="1">
    <source>
        <dbReference type="ARBA" id="ARBA00010398"/>
    </source>
</evidence>